<dbReference type="Proteomes" id="UP001180453">
    <property type="component" value="Unassembled WGS sequence"/>
</dbReference>
<evidence type="ECO:0000313" key="1">
    <source>
        <dbReference type="EMBL" id="MDR7272970.1"/>
    </source>
</evidence>
<evidence type="ECO:0000313" key="2">
    <source>
        <dbReference type="Proteomes" id="UP001180453"/>
    </source>
</evidence>
<comment type="caution">
    <text evidence="1">The sequence shown here is derived from an EMBL/GenBank/DDBJ whole genome shotgun (WGS) entry which is preliminary data.</text>
</comment>
<protein>
    <submittedName>
        <fullName evidence="1">Uncharacterized protein</fullName>
    </submittedName>
</protein>
<sequence length="34" mass="3821">MGLVLALFSLLRFELTEARMAEIRGKLEATRGKV</sequence>
<gene>
    <name evidence="1" type="ORF">J2X20_005655</name>
</gene>
<keyword evidence="2" id="KW-1185">Reference proteome</keyword>
<reference evidence="1 2" key="1">
    <citation type="submission" date="2023-07" db="EMBL/GenBank/DDBJ databases">
        <title>Sorghum-associated microbial communities from plants grown in Nebraska, USA.</title>
        <authorList>
            <person name="Schachtman D."/>
        </authorList>
    </citation>
    <scope>NUCLEOTIDE SEQUENCE [LARGE SCALE GENOMIC DNA]</scope>
    <source>
        <strain evidence="1 2">BE314</strain>
    </source>
</reference>
<name>A0ABU1YVS7_ROSSA</name>
<proteinExistence type="predicted"/>
<organism evidence="1 2">
    <name type="scientific">Roseateles saccharophilus</name>
    <name type="common">Pseudomonas saccharophila</name>
    <dbReference type="NCBI Taxonomy" id="304"/>
    <lineage>
        <taxon>Bacteria</taxon>
        <taxon>Pseudomonadati</taxon>
        <taxon>Pseudomonadota</taxon>
        <taxon>Betaproteobacteria</taxon>
        <taxon>Burkholderiales</taxon>
        <taxon>Sphaerotilaceae</taxon>
        <taxon>Roseateles</taxon>
    </lineage>
</organism>
<accession>A0ABU1YVS7</accession>
<dbReference type="EMBL" id="JAVDXU010000007">
    <property type="protein sequence ID" value="MDR7272970.1"/>
    <property type="molecule type" value="Genomic_DNA"/>
</dbReference>